<dbReference type="AlphaFoldDB" id="A0A645HGJ3"/>
<accession>A0A645HGJ3</accession>
<gene>
    <name evidence="1" type="ORF">SDC9_182741</name>
</gene>
<name>A0A645HGJ3_9ZZZZ</name>
<protein>
    <submittedName>
        <fullName evidence="1">Uncharacterized protein</fullName>
    </submittedName>
</protein>
<proteinExistence type="predicted"/>
<sequence>MRNGIDESHQFFVPLLQGLLSEFSLRVIQDNSVPQGAPILQSFRLGIGKPPAQPLSWKHDPKFAVKRVKRAGRFGDLLQDAITVFRVQPPEDRGRILAHILRGDFVNGIHPVCGEWKAGASIRECAILVDHTRNLCGKLQDHFMAFLECPLGLPAIRNIVDD</sequence>
<organism evidence="1">
    <name type="scientific">bioreactor metagenome</name>
    <dbReference type="NCBI Taxonomy" id="1076179"/>
    <lineage>
        <taxon>unclassified sequences</taxon>
        <taxon>metagenomes</taxon>
        <taxon>ecological metagenomes</taxon>
    </lineage>
</organism>
<evidence type="ECO:0000313" key="1">
    <source>
        <dbReference type="EMBL" id="MPN35244.1"/>
    </source>
</evidence>
<dbReference type="EMBL" id="VSSQ01088696">
    <property type="protein sequence ID" value="MPN35244.1"/>
    <property type="molecule type" value="Genomic_DNA"/>
</dbReference>
<comment type="caution">
    <text evidence="1">The sequence shown here is derived from an EMBL/GenBank/DDBJ whole genome shotgun (WGS) entry which is preliminary data.</text>
</comment>
<reference evidence="1" key="1">
    <citation type="submission" date="2019-08" db="EMBL/GenBank/DDBJ databases">
        <authorList>
            <person name="Kucharzyk K."/>
            <person name="Murdoch R.W."/>
            <person name="Higgins S."/>
            <person name="Loffler F."/>
        </authorList>
    </citation>
    <scope>NUCLEOTIDE SEQUENCE</scope>
</reference>